<organism evidence="1 2">
    <name type="scientific">Glutamicibacter mishrai</name>
    <dbReference type="NCBI Taxonomy" id="1775880"/>
    <lineage>
        <taxon>Bacteria</taxon>
        <taxon>Bacillati</taxon>
        <taxon>Actinomycetota</taxon>
        <taxon>Actinomycetes</taxon>
        <taxon>Micrococcales</taxon>
        <taxon>Micrococcaceae</taxon>
        <taxon>Glutamicibacter</taxon>
    </lineage>
</organism>
<dbReference type="EMBL" id="CP032549">
    <property type="protein sequence ID" value="QIV87294.1"/>
    <property type="molecule type" value="Genomic_DNA"/>
</dbReference>
<dbReference type="AlphaFoldDB" id="A0A6H0SJ05"/>
<keyword evidence="2" id="KW-1185">Reference proteome</keyword>
<name>A0A6H0SJ05_9MICC</name>
<evidence type="ECO:0000313" key="2">
    <source>
        <dbReference type="Proteomes" id="UP000502331"/>
    </source>
</evidence>
<proteinExistence type="predicted"/>
<sequence length="81" mass="8575">MAFVESLFFLASWISASVGRAEALGAAAMETDAGNVVEVDADAGRAPTRQDAAKASVLAATPSVWRVAISFLTKFLDDRER</sequence>
<dbReference type="Proteomes" id="UP000502331">
    <property type="component" value="Chromosome"/>
</dbReference>
<accession>A0A6H0SJ05</accession>
<evidence type="ECO:0000313" key="1">
    <source>
        <dbReference type="EMBL" id="QIV87294.1"/>
    </source>
</evidence>
<protein>
    <submittedName>
        <fullName evidence="1">Uncharacterized protein</fullName>
    </submittedName>
</protein>
<reference evidence="1 2" key="1">
    <citation type="submission" date="2018-09" db="EMBL/GenBank/DDBJ databases">
        <title>Glutamicibacter mishrai S5-52T (LMG 29155T = KCTC 39846T).</title>
        <authorList>
            <person name="Das S.K."/>
        </authorList>
    </citation>
    <scope>NUCLEOTIDE SEQUENCE [LARGE SCALE GENOMIC DNA]</scope>
    <source>
        <strain evidence="1 2">S5-52</strain>
    </source>
</reference>
<gene>
    <name evidence="1" type="ORF">D3791_09245</name>
</gene>